<gene>
    <name evidence="1" type="ORF">H9968_02930</name>
</gene>
<reference evidence="1" key="1">
    <citation type="journal article" date="2021" name="PeerJ">
        <title>Extensive microbial diversity within the chicken gut microbiome revealed by metagenomics and culture.</title>
        <authorList>
            <person name="Gilroy R."/>
            <person name="Ravi A."/>
            <person name="Getino M."/>
            <person name="Pursley I."/>
            <person name="Horton D.L."/>
            <person name="Alikhan N.F."/>
            <person name="Baker D."/>
            <person name="Gharbi K."/>
            <person name="Hall N."/>
            <person name="Watson M."/>
            <person name="Adriaenssens E.M."/>
            <person name="Foster-Nyarko E."/>
            <person name="Jarju S."/>
            <person name="Secka A."/>
            <person name="Antonio M."/>
            <person name="Oren A."/>
            <person name="Chaudhuri R.R."/>
            <person name="La Ragione R."/>
            <person name="Hildebrand F."/>
            <person name="Pallen M.J."/>
        </authorList>
    </citation>
    <scope>NUCLEOTIDE SEQUENCE</scope>
    <source>
        <strain evidence="1">CHK179-28034</strain>
    </source>
</reference>
<dbReference type="Proteomes" id="UP000824049">
    <property type="component" value="Unassembled WGS sequence"/>
</dbReference>
<evidence type="ECO:0000313" key="1">
    <source>
        <dbReference type="EMBL" id="HIZ38868.1"/>
    </source>
</evidence>
<sequence length="59" mass="6908">MKVPDYVMCPLVDQEIENIDCIENSDAVDGMIKKESVPDRFKNKTGWEEICKQCKWHGY</sequence>
<organism evidence="1 2">
    <name type="scientific">Candidatus Anaerobutyricum stercoris</name>
    <dbReference type="NCBI Taxonomy" id="2838457"/>
    <lineage>
        <taxon>Bacteria</taxon>
        <taxon>Bacillati</taxon>
        <taxon>Bacillota</taxon>
        <taxon>Clostridia</taxon>
        <taxon>Lachnospirales</taxon>
        <taxon>Lachnospiraceae</taxon>
        <taxon>Anaerobutyricum</taxon>
    </lineage>
</organism>
<dbReference type="AlphaFoldDB" id="A0A9D2EJX1"/>
<protein>
    <submittedName>
        <fullName evidence="1">Uncharacterized protein</fullName>
    </submittedName>
</protein>
<reference evidence="1" key="2">
    <citation type="submission" date="2021-04" db="EMBL/GenBank/DDBJ databases">
        <authorList>
            <person name="Gilroy R."/>
        </authorList>
    </citation>
    <scope>NUCLEOTIDE SEQUENCE</scope>
    <source>
        <strain evidence="1">CHK179-28034</strain>
    </source>
</reference>
<comment type="caution">
    <text evidence="1">The sequence shown here is derived from an EMBL/GenBank/DDBJ whole genome shotgun (WGS) entry which is preliminary data.</text>
</comment>
<name>A0A9D2EJX1_9FIRM</name>
<dbReference type="EMBL" id="DXBR01000036">
    <property type="protein sequence ID" value="HIZ38868.1"/>
    <property type="molecule type" value="Genomic_DNA"/>
</dbReference>
<accession>A0A9D2EJX1</accession>
<proteinExistence type="predicted"/>
<evidence type="ECO:0000313" key="2">
    <source>
        <dbReference type="Proteomes" id="UP000824049"/>
    </source>
</evidence>